<feature type="transmembrane region" description="Helical" evidence="4">
    <location>
        <begin position="63"/>
        <end position="83"/>
    </location>
</feature>
<feature type="compositionally biased region" description="Basic and acidic residues" evidence="3">
    <location>
        <begin position="698"/>
        <end position="740"/>
    </location>
</feature>
<gene>
    <name evidence="6" type="ORF">TrVE_jg8004</name>
</gene>
<evidence type="ECO:0000313" key="7">
    <source>
        <dbReference type="Proteomes" id="UP001165160"/>
    </source>
</evidence>
<keyword evidence="2" id="KW-0067">ATP-binding</keyword>
<dbReference type="InterPro" id="IPR008271">
    <property type="entry name" value="Ser/Thr_kinase_AS"/>
</dbReference>
<organism evidence="6 7">
    <name type="scientific">Triparma verrucosa</name>
    <dbReference type="NCBI Taxonomy" id="1606542"/>
    <lineage>
        <taxon>Eukaryota</taxon>
        <taxon>Sar</taxon>
        <taxon>Stramenopiles</taxon>
        <taxon>Ochrophyta</taxon>
        <taxon>Bolidophyceae</taxon>
        <taxon>Parmales</taxon>
        <taxon>Triparmaceae</taxon>
        <taxon>Triparma</taxon>
    </lineage>
</organism>
<dbReference type="Proteomes" id="UP001165160">
    <property type="component" value="Unassembled WGS sequence"/>
</dbReference>
<dbReference type="PROSITE" id="PS50011">
    <property type="entry name" value="PROTEIN_KINASE_DOM"/>
    <property type="match status" value="1"/>
</dbReference>
<dbReference type="PANTHER" id="PTHR44329:SF298">
    <property type="entry name" value="MIXED LINEAGE KINASE DOMAIN-LIKE PROTEIN"/>
    <property type="match status" value="1"/>
</dbReference>
<evidence type="ECO:0000313" key="6">
    <source>
        <dbReference type="EMBL" id="GMH84466.1"/>
    </source>
</evidence>
<evidence type="ECO:0000256" key="3">
    <source>
        <dbReference type="SAM" id="MobiDB-lite"/>
    </source>
</evidence>
<evidence type="ECO:0000256" key="1">
    <source>
        <dbReference type="ARBA" id="ARBA00022741"/>
    </source>
</evidence>
<proteinExistence type="predicted"/>
<dbReference type="Pfam" id="PF00069">
    <property type="entry name" value="Pkinase"/>
    <property type="match status" value="1"/>
</dbReference>
<feature type="region of interest" description="Disordered" evidence="3">
    <location>
        <begin position="693"/>
        <end position="746"/>
    </location>
</feature>
<evidence type="ECO:0000259" key="5">
    <source>
        <dbReference type="PROSITE" id="PS50011"/>
    </source>
</evidence>
<keyword evidence="7" id="KW-1185">Reference proteome</keyword>
<dbReference type="InterPro" id="IPR000719">
    <property type="entry name" value="Prot_kinase_dom"/>
</dbReference>
<dbReference type="GO" id="GO:0005524">
    <property type="term" value="F:ATP binding"/>
    <property type="evidence" value="ECO:0007669"/>
    <property type="project" value="UniProtKB-KW"/>
</dbReference>
<protein>
    <recommendedName>
        <fullName evidence="5">Protein kinase domain-containing protein</fullName>
    </recommendedName>
</protein>
<dbReference type="SMART" id="SM00220">
    <property type="entry name" value="S_TKc"/>
    <property type="match status" value="1"/>
</dbReference>
<dbReference type="GO" id="GO:0004674">
    <property type="term" value="F:protein serine/threonine kinase activity"/>
    <property type="evidence" value="ECO:0007669"/>
    <property type="project" value="TreeGrafter"/>
</dbReference>
<dbReference type="Gene3D" id="1.10.510.10">
    <property type="entry name" value="Transferase(Phosphotransferase) domain 1"/>
    <property type="match status" value="1"/>
</dbReference>
<dbReference type="InterPro" id="IPR051681">
    <property type="entry name" value="Ser/Thr_Kinases-Pseudokinases"/>
</dbReference>
<dbReference type="EMBL" id="BRXX01000038">
    <property type="protein sequence ID" value="GMH84466.1"/>
    <property type="molecule type" value="Genomic_DNA"/>
</dbReference>
<reference evidence="7" key="1">
    <citation type="journal article" date="2023" name="Commun. Biol.">
        <title>Genome analysis of Parmales, the sister group of diatoms, reveals the evolutionary specialization of diatoms from phago-mixotrophs to photoautotrophs.</title>
        <authorList>
            <person name="Ban H."/>
            <person name="Sato S."/>
            <person name="Yoshikawa S."/>
            <person name="Yamada K."/>
            <person name="Nakamura Y."/>
            <person name="Ichinomiya M."/>
            <person name="Sato N."/>
            <person name="Blanc-Mathieu R."/>
            <person name="Endo H."/>
            <person name="Kuwata A."/>
            <person name="Ogata H."/>
        </authorList>
    </citation>
    <scope>NUCLEOTIDE SEQUENCE [LARGE SCALE GENOMIC DNA]</scope>
    <source>
        <strain evidence="7">NIES 3699</strain>
    </source>
</reference>
<feature type="transmembrane region" description="Helical" evidence="4">
    <location>
        <begin position="275"/>
        <end position="292"/>
    </location>
</feature>
<feature type="transmembrane region" description="Helical" evidence="4">
    <location>
        <begin position="124"/>
        <end position="140"/>
    </location>
</feature>
<keyword evidence="4" id="KW-0812">Transmembrane</keyword>
<dbReference type="PANTHER" id="PTHR44329">
    <property type="entry name" value="SERINE/THREONINE-PROTEIN KINASE TNNI3K-RELATED"/>
    <property type="match status" value="1"/>
</dbReference>
<dbReference type="AlphaFoldDB" id="A0A9W7B9D9"/>
<sequence length="746" mass="85051">MGYRYESKVETERKADADAFTTWLAEVANGELKAPVEGRDRHFRSEEIENSFIKFRWNIMLKAFKTGMGIMNLAYFLYLFTLWGYMYDFVYFVLGLNLPVMLCGVIALTCKATDTVDKIKRKKLILTFLLTFLNVTQAMYGASTSDVNFCLISVILLMCFHIIVCLSFYQKLFLYTASIFSTVLFILGASPMGEHTDFSRVYSNGYCMNTMECAEKNFDANELSIVCDPAYPAVAPIVNSTFNMTRPDMDEQTQAWFENDDISCAFVHNKWMWPYKNIFFLFIYWVALLIALRGQNRDERDGFYQIYSANKEKFRVRLALKKALEKQHFTDEQFDMIKGVLIKSYQGVDDPLFDLHIDVQKLDVGKVLGRGAQGVVLKGKYQSSEVAIKTLINVDYKELRQFRSEIALTKSLVHPNIVKLIGITVSKELLGCILEFVSRGTLEDCLDKASKADVRNKWDKNRMTWPEEKYKIMEGTVRGLAFLHNADFYDDSFSRWEHCVVHRDLKPANILVTDRFEPKISDFGCSRFKKDDINMTQIGTPIYAAPEVILGQKYDEKCDIYSFAIVMCGLALDLGNLDNTIMAEAETRFPKKTRNATNIMKMIADGMRLTLPESCPPSVAELIEQCWQSDPTLRPSGEELVKVLQHVVRPQLINPETNNENVEKELDEAKNIRTNLRRRSQVGLLDAQKALALPKPEAVPKPETVPKPESVPKPEAEPEAENKDEGGGDKAKVENEKVEEPGTEGT</sequence>
<dbReference type="InterPro" id="IPR011009">
    <property type="entry name" value="Kinase-like_dom_sf"/>
</dbReference>
<feature type="transmembrane region" description="Helical" evidence="4">
    <location>
        <begin position="146"/>
        <end position="166"/>
    </location>
</feature>
<accession>A0A9W7B9D9</accession>
<feature type="transmembrane region" description="Helical" evidence="4">
    <location>
        <begin position="89"/>
        <end position="112"/>
    </location>
</feature>
<comment type="caution">
    <text evidence="6">The sequence shown here is derived from an EMBL/GenBank/DDBJ whole genome shotgun (WGS) entry which is preliminary data.</text>
</comment>
<dbReference type="PROSITE" id="PS00108">
    <property type="entry name" value="PROTEIN_KINASE_ST"/>
    <property type="match status" value="1"/>
</dbReference>
<keyword evidence="1" id="KW-0547">Nucleotide-binding</keyword>
<keyword evidence="4" id="KW-1133">Transmembrane helix</keyword>
<dbReference type="Gene3D" id="3.30.200.20">
    <property type="entry name" value="Phosphorylase Kinase, domain 1"/>
    <property type="match status" value="1"/>
</dbReference>
<name>A0A9W7B9D9_9STRA</name>
<keyword evidence="4" id="KW-0472">Membrane</keyword>
<dbReference type="SUPFAM" id="SSF56112">
    <property type="entry name" value="Protein kinase-like (PK-like)"/>
    <property type="match status" value="1"/>
</dbReference>
<feature type="domain" description="Protein kinase" evidence="5">
    <location>
        <begin position="362"/>
        <end position="649"/>
    </location>
</feature>
<evidence type="ECO:0000256" key="4">
    <source>
        <dbReference type="SAM" id="Phobius"/>
    </source>
</evidence>
<evidence type="ECO:0000256" key="2">
    <source>
        <dbReference type="ARBA" id="ARBA00022840"/>
    </source>
</evidence>